<sequence>MLSKIVLAAAALSAVAPAIAQDAAKERFVHEGYTYVYQVKPTKDGKVISGTRYPGATAFQLKVAGDKVSGISGGTKVTFNVAEAKGAAAAN</sequence>
<comment type="caution">
    <text evidence="2">The sequence shown here is derived from an EMBL/GenBank/DDBJ whole genome shotgun (WGS) entry which is preliminary data.</text>
</comment>
<feature type="chain" id="PRO_5019384994" evidence="1">
    <location>
        <begin position="21"/>
        <end position="91"/>
    </location>
</feature>
<proteinExistence type="predicted"/>
<protein>
    <submittedName>
        <fullName evidence="2">Uncharacterized protein</fullName>
    </submittedName>
</protein>
<evidence type="ECO:0000313" key="3">
    <source>
        <dbReference type="Proteomes" id="UP000282977"/>
    </source>
</evidence>
<evidence type="ECO:0000313" key="2">
    <source>
        <dbReference type="EMBL" id="RVT42416.1"/>
    </source>
</evidence>
<dbReference type="Proteomes" id="UP000282977">
    <property type="component" value="Unassembled WGS sequence"/>
</dbReference>
<name>A0A437JA76_9SPHN</name>
<keyword evidence="3" id="KW-1185">Reference proteome</keyword>
<evidence type="ECO:0000256" key="1">
    <source>
        <dbReference type="SAM" id="SignalP"/>
    </source>
</evidence>
<feature type="signal peptide" evidence="1">
    <location>
        <begin position="1"/>
        <end position="20"/>
    </location>
</feature>
<keyword evidence="1" id="KW-0732">Signal</keyword>
<dbReference type="OrthoDB" id="7451042at2"/>
<dbReference type="AlphaFoldDB" id="A0A437JA76"/>
<dbReference type="RefSeq" id="WP_127690588.1">
    <property type="nucleotide sequence ID" value="NZ_RZUL01000002.1"/>
</dbReference>
<dbReference type="EMBL" id="RZUL01000002">
    <property type="protein sequence ID" value="RVT42416.1"/>
    <property type="molecule type" value="Genomic_DNA"/>
</dbReference>
<organism evidence="2 3">
    <name type="scientific">Sphingobium algorifonticola</name>
    <dbReference type="NCBI Taxonomy" id="2008318"/>
    <lineage>
        <taxon>Bacteria</taxon>
        <taxon>Pseudomonadati</taxon>
        <taxon>Pseudomonadota</taxon>
        <taxon>Alphaproteobacteria</taxon>
        <taxon>Sphingomonadales</taxon>
        <taxon>Sphingomonadaceae</taxon>
        <taxon>Sphingobium</taxon>
    </lineage>
</organism>
<accession>A0A437JA76</accession>
<gene>
    <name evidence="2" type="ORF">ENE74_06925</name>
</gene>
<reference evidence="2 3" key="1">
    <citation type="submission" date="2019-01" db="EMBL/GenBank/DDBJ databases">
        <authorList>
            <person name="Chen W.-M."/>
        </authorList>
    </citation>
    <scope>NUCLEOTIDE SEQUENCE [LARGE SCALE GENOMIC DNA]</scope>
    <source>
        <strain evidence="2 3">TLA-22</strain>
    </source>
</reference>